<gene>
    <name evidence="1" type="ORF">I0C86_20860</name>
</gene>
<comment type="caution">
    <text evidence="1">The sequence shown here is derived from an EMBL/GenBank/DDBJ whole genome shotgun (WGS) entry which is preliminary data.</text>
</comment>
<dbReference type="RefSeq" id="WP_196202952.1">
    <property type="nucleotide sequence ID" value="NZ_JADPUN010000194.1"/>
</dbReference>
<evidence type="ECO:0000313" key="1">
    <source>
        <dbReference type="EMBL" id="MBF9131394.1"/>
    </source>
</evidence>
<sequence length="613" mass="67487">MSYDEMNRTAVQALWNHMPDQPYGWHDGTVAVGLAPRQVTTLDIPEAWVAPRLRRLIRPFAQLRSQIPNSGPELEIVQREQYRLVQAEDLRAARFPNTFICTACGIFVAVRPGDDAPACPAGHGTLTQFQFAEAHNCGLLAELRPPQCTNRCRASMQLHNWRRLSVREWFWRCARCGARPQQDVIRFCTQCRAGRSTVLRVPQTSVHYPQSLTVLNPPTRTTYGALADHDARAAAVGQLIGVVEPGLEGLQRAVGRQDDALTQVQATVKALGLGPDDPLFAQLLEKARQSDDEGGNWRAQVEGLGLSAENQEIVGDEALALTLAGAASPLTIGDLEANPPASSLLPTYQRYRQLLDRYHLADVTLLRELPIAYVVAGYTRLSAQALQRTRSGDRTTWFKFFDADKSGKHPMYGKRGDTEGLLVRIDPLQIVRWLADSGLVPDPGITDVGGARRWLLGVCEPVVDAFNAPDHRITAAVLGLVHSMAHRFMKALAVRCGLHVESLAEYLFPSAGAFLIYANTRSEFTLGGIEHVFRFDLADALEELDADPRCVFDPPCRRSFGGACAACLHTSEVACERFNTVLDRNLLFGTLPAPAGSAALVADVLSWRGFWAR</sequence>
<dbReference type="Proteomes" id="UP000638560">
    <property type="component" value="Unassembled WGS sequence"/>
</dbReference>
<reference evidence="1 2" key="1">
    <citation type="submission" date="2020-11" db="EMBL/GenBank/DDBJ databases">
        <title>A novel isolate from a Black sea contaminated sediment with potential to produce alkanes: Plantactinospora alkalitolerans sp. nov.</title>
        <authorList>
            <person name="Carro L."/>
            <person name="Veyisoglu A."/>
            <person name="Guven K."/>
            <person name="Schumann P."/>
            <person name="Klenk H.-P."/>
            <person name="Sahin N."/>
        </authorList>
    </citation>
    <scope>NUCLEOTIDE SEQUENCE [LARGE SCALE GENOMIC DNA]</scope>
    <source>
        <strain evidence="1 2">S1510</strain>
    </source>
</reference>
<dbReference type="EMBL" id="JADPUN010000194">
    <property type="protein sequence ID" value="MBF9131394.1"/>
    <property type="molecule type" value="Genomic_DNA"/>
</dbReference>
<organism evidence="1 2">
    <name type="scientific">Plantactinospora alkalitolerans</name>
    <dbReference type="NCBI Taxonomy" id="2789879"/>
    <lineage>
        <taxon>Bacteria</taxon>
        <taxon>Bacillati</taxon>
        <taxon>Actinomycetota</taxon>
        <taxon>Actinomycetes</taxon>
        <taxon>Micromonosporales</taxon>
        <taxon>Micromonosporaceae</taxon>
        <taxon>Plantactinospora</taxon>
    </lineage>
</organism>
<proteinExistence type="predicted"/>
<name>A0ABS0GZN6_9ACTN</name>
<accession>A0ABS0GZN6</accession>
<keyword evidence="2" id="KW-1185">Reference proteome</keyword>
<evidence type="ECO:0000313" key="2">
    <source>
        <dbReference type="Proteomes" id="UP000638560"/>
    </source>
</evidence>
<protein>
    <submittedName>
        <fullName evidence="1">Uncharacterized protein</fullName>
    </submittedName>
</protein>